<sequence length="431" mass="47685">MTNVRLRRREILRQAGSAALLAAGGTIGFPGIARAARLAPSEKVRIAVIGCGGMGTRHIEALAVNPNCDLAAVCDCFTPRYENAVAVVKKLSGKAPDGYQDFRRVLDRADIDAVFAPLPDHWHPLMTILGCEAGKDVYVEKPASPTVAEGRAMVDAARRYGRVVQLGTQQRSMPIFQEAVRLIHEGRIGKVTSATCWVGVNGTRVGFTTGPVPAGLDWDLWLGPAPWAPYSADRQFGFMGCQDYARGGELTNWGVHLMDIVHWGIRQDRPLSVQAVGGLHRGSAGSENYETVDAVWEYPGCTVTWEQRHKNEYNGRSYGIKFQGTEGVLLVDRGSYEVHPESLGIKRVEGEPERSWANPPHHNNFFESVRTRKPPVAEIEQGHRSTTPLLIAGIALKTRRKLNWDAETETFLRDEAANRYLSRAYRAPWHL</sequence>
<dbReference type="RefSeq" id="WP_148593560.1">
    <property type="nucleotide sequence ID" value="NZ_CP042997.1"/>
</dbReference>
<dbReference type="SUPFAM" id="SSF51735">
    <property type="entry name" value="NAD(P)-binding Rossmann-fold domains"/>
    <property type="match status" value="1"/>
</dbReference>
<reference evidence="3 4" key="1">
    <citation type="submission" date="2019-08" db="EMBL/GenBank/DDBJ databases">
        <title>Deep-cultivation of Planctomycetes and their phenomic and genomic characterization uncovers novel biology.</title>
        <authorList>
            <person name="Wiegand S."/>
            <person name="Jogler M."/>
            <person name="Boedeker C."/>
            <person name="Pinto D."/>
            <person name="Vollmers J."/>
            <person name="Rivas-Marin E."/>
            <person name="Kohn T."/>
            <person name="Peeters S.H."/>
            <person name="Heuer A."/>
            <person name="Rast P."/>
            <person name="Oberbeckmann S."/>
            <person name="Bunk B."/>
            <person name="Jeske O."/>
            <person name="Meyerdierks A."/>
            <person name="Storesund J.E."/>
            <person name="Kallscheuer N."/>
            <person name="Luecker S."/>
            <person name="Lage O.M."/>
            <person name="Pohl T."/>
            <person name="Merkel B.J."/>
            <person name="Hornburger P."/>
            <person name="Mueller R.-W."/>
            <person name="Bruemmer F."/>
            <person name="Labrenz M."/>
            <person name="Spormann A.M."/>
            <person name="Op den Camp H."/>
            <person name="Overmann J."/>
            <person name="Amann R."/>
            <person name="Jetten M.S.M."/>
            <person name="Mascher T."/>
            <person name="Medema M.H."/>
            <person name="Devos D.P."/>
            <person name="Kaster A.-K."/>
            <person name="Ovreas L."/>
            <person name="Rohde M."/>
            <person name="Galperin M.Y."/>
            <person name="Jogler C."/>
        </authorList>
    </citation>
    <scope>NUCLEOTIDE SEQUENCE [LARGE SCALE GENOMIC DNA]</scope>
    <source>
        <strain evidence="3 4">OJF2</strain>
    </source>
</reference>
<accession>A0A5B9W060</accession>
<feature type="domain" description="Gfo/Idh/MocA-like oxidoreductase bacterial type C-terminal" evidence="2">
    <location>
        <begin position="204"/>
        <end position="430"/>
    </location>
</feature>
<evidence type="ECO:0000259" key="2">
    <source>
        <dbReference type="Pfam" id="PF19051"/>
    </source>
</evidence>
<keyword evidence="4" id="KW-1185">Reference proteome</keyword>
<dbReference type="EMBL" id="CP042997">
    <property type="protein sequence ID" value="QEH33584.1"/>
    <property type="molecule type" value="Genomic_DNA"/>
</dbReference>
<keyword evidence="3" id="KW-0560">Oxidoreductase</keyword>
<evidence type="ECO:0000313" key="3">
    <source>
        <dbReference type="EMBL" id="QEH33584.1"/>
    </source>
</evidence>
<dbReference type="AlphaFoldDB" id="A0A5B9W060"/>
<dbReference type="InterPro" id="IPR043906">
    <property type="entry name" value="Gfo/Idh/MocA_OxRdtase_bact_C"/>
</dbReference>
<dbReference type="SUPFAM" id="SSF55347">
    <property type="entry name" value="Glyceraldehyde-3-phosphate dehydrogenase-like, C-terminal domain"/>
    <property type="match status" value="1"/>
</dbReference>
<dbReference type="InterPro" id="IPR050463">
    <property type="entry name" value="Gfo/Idh/MocA_oxidrdct_glycsds"/>
</dbReference>
<name>A0A5B9W060_9BACT</name>
<dbReference type="EC" id="1.1.99.28" evidence="3"/>
<dbReference type="Pfam" id="PF19051">
    <property type="entry name" value="GFO_IDH_MocA_C2"/>
    <property type="match status" value="1"/>
</dbReference>
<dbReference type="Proteomes" id="UP000324233">
    <property type="component" value="Chromosome"/>
</dbReference>
<evidence type="ECO:0000313" key="4">
    <source>
        <dbReference type="Proteomes" id="UP000324233"/>
    </source>
</evidence>
<proteinExistence type="predicted"/>
<dbReference type="OrthoDB" id="9792935at2"/>
<dbReference type="KEGG" id="agv:OJF2_20860"/>
<dbReference type="Pfam" id="PF01408">
    <property type="entry name" value="GFO_IDH_MocA"/>
    <property type="match status" value="1"/>
</dbReference>
<gene>
    <name evidence="3" type="primary">gfo_6</name>
    <name evidence="3" type="ORF">OJF2_20860</name>
</gene>
<dbReference type="Gene3D" id="3.30.360.10">
    <property type="entry name" value="Dihydrodipicolinate Reductase, domain 2"/>
    <property type="match status" value="1"/>
</dbReference>
<dbReference type="InterPro" id="IPR036291">
    <property type="entry name" value="NAD(P)-bd_dom_sf"/>
</dbReference>
<dbReference type="Gene3D" id="3.40.50.720">
    <property type="entry name" value="NAD(P)-binding Rossmann-like Domain"/>
    <property type="match status" value="1"/>
</dbReference>
<dbReference type="PROSITE" id="PS51318">
    <property type="entry name" value="TAT"/>
    <property type="match status" value="1"/>
</dbReference>
<dbReference type="InterPro" id="IPR000683">
    <property type="entry name" value="Gfo/Idh/MocA-like_OxRdtase_N"/>
</dbReference>
<dbReference type="InterPro" id="IPR006311">
    <property type="entry name" value="TAT_signal"/>
</dbReference>
<dbReference type="GO" id="GO:0000166">
    <property type="term" value="F:nucleotide binding"/>
    <property type="evidence" value="ECO:0007669"/>
    <property type="project" value="InterPro"/>
</dbReference>
<evidence type="ECO:0000259" key="1">
    <source>
        <dbReference type="Pfam" id="PF01408"/>
    </source>
</evidence>
<organism evidence="3 4">
    <name type="scientific">Aquisphaera giovannonii</name>
    <dbReference type="NCBI Taxonomy" id="406548"/>
    <lineage>
        <taxon>Bacteria</taxon>
        <taxon>Pseudomonadati</taxon>
        <taxon>Planctomycetota</taxon>
        <taxon>Planctomycetia</taxon>
        <taxon>Isosphaerales</taxon>
        <taxon>Isosphaeraceae</taxon>
        <taxon>Aquisphaera</taxon>
    </lineage>
</organism>
<dbReference type="PANTHER" id="PTHR43818">
    <property type="entry name" value="BCDNA.GH03377"/>
    <property type="match status" value="1"/>
</dbReference>
<feature type="domain" description="Gfo/Idh/MocA-like oxidoreductase N-terminal" evidence="1">
    <location>
        <begin position="44"/>
        <end position="167"/>
    </location>
</feature>
<dbReference type="PANTHER" id="PTHR43818:SF5">
    <property type="entry name" value="OXIDOREDUCTASE FAMILY PROTEIN"/>
    <property type="match status" value="1"/>
</dbReference>
<dbReference type="GO" id="GO:0047061">
    <property type="term" value="F:glucose-fructose oxidoreductase activity"/>
    <property type="evidence" value="ECO:0007669"/>
    <property type="project" value="UniProtKB-EC"/>
</dbReference>
<protein>
    <submittedName>
        <fullName evidence="3">Glucose--fructose oxidoreductase</fullName>
        <ecNumber evidence="3">1.1.99.28</ecNumber>
    </submittedName>
</protein>